<reference evidence="1 2" key="1">
    <citation type="submission" date="2019-03" db="EMBL/GenBank/DDBJ databases">
        <title>Genomic Encyclopedia of Type Strains, Phase IV (KMG-IV): sequencing the most valuable type-strain genomes for metagenomic binning, comparative biology and taxonomic classification.</title>
        <authorList>
            <person name="Goeker M."/>
        </authorList>
    </citation>
    <scope>NUCLEOTIDE SEQUENCE [LARGE SCALE GENOMIC DNA]</scope>
    <source>
        <strain evidence="1 2">DSM 23344</strain>
    </source>
</reference>
<dbReference type="SUPFAM" id="SSF53335">
    <property type="entry name" value="S-adenosyl-L-methionine-dependent methyltransferases"/>
    <property type="match status" value="1"/>
</dbReference>
<comment type="caution">
    <text evidence="1">The sequence shown here is derived from an EMBL/GenBank/DDBJ whole genome shotgun (WGS) entry which is preliminary data.</text>
</comment>
<dbReference type="Gene3D" id="3.40.50.150">
    <property type="entry name" value="Vaccinia Virus protein VP39"/>
    <property type="match status" value="1"/>
</dbReference>
<sequence>MALALRKRQPATPDLQSRLLPMVLGENALSAASHLRILDFGRANRVSLTFYSELSCRLQVLDASETLIAKAKAIRAAAEDDTPVEVTADDFDAAFPEITQQGFDLVLLWDMINLVPARALPALFGFIQRHANDGFRGHGFMLHKRNVESAVRHLGITNAATLRVVGTDPASLFLHSRKYVNDCMEPMTIDHGVLHSDGRLEFLFRGTSGT</sequence>
<dbReference type="RefSeq" id="WP_117317348.1">
    <property type="nucleotide sequence ID" value="NZ_QQSW01000008.1"/>
</dbReference>
<dbReference type="InterPro" id="IPR029063">
    <property type="entry name" value="SAM-dependent_MTases_sf"/>
</dbReference>
<organism evidence="1 2">
    <name type="scientific">Chromatocurvus halotolerans</name>
    <dbReference type="NCBI Taxonomy" id="1132028"/>
    <lineage>
        <taxon>Bacteria</taxon>
        <taxon>Pseudomonadati</taxon>
        <taxon>Pseudomonadota</taxon>
        <taxon>Gammaproteobacteria</taxon>
        <taxon>Cellvibrionales</taxon>
        <taxon>Halieaceae</taxon>
        <taxon>Chromatocurvus</taxon>
    </lineage>
</organism>
<gene>
    <name evidence="1" type="ORF">EV688_10396</name>
</gene>
<dbReference type="EMBL" id="SLWX01000003">
    <property type="protein sequence ID" value="TCO77082.1"/>
    <property type="molecule type" value="Genomic_DNA"/>
</dbReference>
<evidence type="ECO:0008006" key="3">
    <source>
        <dbReference type="Google" id="ProtNLM"/>
    </source>
</evidence>
<evidence type="ECO:0000313" key="1">
    <source>
        <dbReference type="EMBL" id="TCO77082.1"/>
    </source>
</evidence>
<evidence type="ECO:0000313" key="2">
    <source>
        <dbReference type="Proteomes" id="UP000294980"/>
    </source>
</evidence>
<keyword evidence="2" id="KW-1185">Reference proteome</keyword>
<dbReference type="Proteomes" id="UP000294980">
    <property type="component" value="Unassembled WGS sequence"/>
</dbReference>
<accession>A0A4R2KVU1</accession>
<proteinExistence type="predicted"/>
<dbReference type="OrthoDB" id="5732382at2"/>
<protein>
    <recommendedName>
        <fullName evidence="3">Methyltransferase family protein</fullName>
    </recommendedName>
</protein>
<name>A0A4R2KVU1_9GAMM</name>
<dbReference type="AlphaFoldDB" id="A0A4R2KVU1"/>